<evidence type="ECO:0000256" key="3">
    <source>
        <dbReference type="SAM" id="SignalP"/>
    </source>
</evidence>
<dbReference type="InterPro" id="IPR051477">
    <property type="entry name" value="Expansin_CellWall"/>
</dbReference>
<evidence type="ECO:0000313" key="4">
    <source>
        <dbReference type="EMBL" id="KAA1118462.1"/>
    </source>
</evidence>
<dbReference type="InterPro" id="IPR036908">
    <property type="entry name" value="RlpA-like_sf"/>
</dbReference>
<feature type="signal peptide" evidence="3">
    <location>
        <begin position="1"/>
        <end position="29"/>
    </location>
</feature>
<dbReference type="PANTHER" id="PTHR31836:SF21">
    <property type="entry name" value="EXPANSIN-LIKE PROTEIN 7"/>
    <property type="match status" value="1"/>
</dbReference>
<dbReference type="PANTHER" id="PTHR31836">
    <property type="match status" value="1"/>
</dbReference>
<feature type="chain" id="PRO_5022951422" description="Expansin-like EG45 domain-containing protein" evidence="3">
    <location>
        <begin position="30"/>
        <end position="265"/>
    </location>
</feature>
<gene>
    <name evidence="4" type="ORF">PGTUg99_008816</name>
</gene>
<dbReference type="Proteomes" id="UP000325313">
    <property type="component" value="Unassembled WGS sequence"/>
</dbReference>
<keyword evidence="1 3" id="KW-0732">Signal</keyword>
<dbReference type="InterPro" id="IPR049818">
    <property type="entry name" value="Expansin_EXLX1-like"/>
</dbReference>
<proteinExistence type="predicted"/>
<feature type="compositionally biased region" description="Polar residues" evidence="2">
    <location>
        <begin position="64"/>
        <end position="74"/>
    </location>
</feature>
<evidence type="ECO:0000313" key="5">
    <source>
        <dbReference type="Proteomes" id="UP000325313"/>
    </source>
</evidence>
<feature type="region of interest" description="Disordered" evidence="2">
    <location>
        <begin position="39"/>
        <end position="79"/>
    </location>
</feature>
<comment type="caution">
    <text evidence="4">The sequence shown here is derived from an EMBL/GenBank/DDBJ whole genome shotgun (WGS) entry which is preliminary data.</text>
</comment>
<dbReference type="EMBL" id="VDEP01000250">
    <property type="protein sequence ID" value="KAA1118462.1"/>
    <property type="molecule type" value="Genomic_DNA"/>
</dbReference>
<evidence type="ECO:0000256" key="1">
    <source>
        <dbReference type="ARBA" id="ARBA00022729"/>
    </source>
</evidence>
<evidence type="ECO:0000256" key="2">
    <source>
        <dbReference type="SAM" id="MobiDB-lite"/>
    </source>
</evidence>
<evidence type="ECO:0008006" key="6">
    <source>
        <dbReference type="Google" id="ProtNLM"/>
    </source>
</evidence>
<dbReference type="Gene3D" id="2.60.40.760">
    <property type="entry name" value="Expansin, cellulose-binding-like domain"/>
    <property type="match status" value="1"/>
</dbReference>
<dbReference type="CDD" id="cd22272">
    <property type="entry name" value="DPBB_EXLX1-like"/>
    <property type="match status" value="1"/>
</dbReference>
<reference evidence="4 5" key="1">
    <citation type="submission" date="2019-05" db="EMBL/GenBank/DDBJ databases">
        <title>Emergence of the Ug99 lineage of the wheat stem rust pathogen through somatic hybridization.</title>
        <authorList>
            <person name="Li F."/>
            <person name="Upadhyaya N.M."/>
            <person name="Sperschneider J."/>
            <person name="Matny O."/>
            <person name="Nguyen-Phuc H."/>
            <person name="Mago R."/>
            <person name="Raley C."/>
            <person name="Miller M.E."/>
            <person name="Silverstein K.A.T."/>
            <person name="Henningsen E."/>
            <person name="Hirsch C.D."/>
            <person name="Visser B."/>
            <person name="Pretorius Z.A."/>
            <person name="Steffenson B.J."/>
            <person name="Schwessinger B."/>
            <person name="Dodds P.N."/>
            <person name="Figueroa M."/>
        </authorList>
    </citation>
    <scope>NUCLEOTIDE SEQUENCE [LARGE SCALE GENOMIC DNA]</scope>
    <source>
        <strain evidence="4 5">Ug99</strain>
    </source>
</reference>
<accession>A0A5B0QYT2</accession>
<sequence>MVCNAPRIRIPMALLLFCFSLNLIQLTTASSSGAAHHQAGTAKSKIKRSSCASRKKPNGPALTETYSGKGTRNPTAGGGGNCAFTKWPVPKGYGPLAIATNQWNSAKACGACIEVEGPGGKFMGIVNDQCPSCEPNGLDLDSNLWNQVSGNKPPGIIQIKWKIVPCGFSKPVMFMNKTGVSKDWNSIQVQGANTPLKSLEVSTDGGSSWTPLEVQSNSNYYQPKNGKGLGTTGDIRVTCLSGKQFVTKNIELATPESPKPGSGNC</sequence>
<name>A0A5B0QYT2_PUCGR</name>
<dbReference type="AlphaFoldDB" id="A0A5B0QYT2"/>
<protein>
    <recommendedName>
        <fullName evidence="6">Expansin-like EG45 domain-containing protein</fullName>
    </recommendedName>
</protein>
<dbReference type="NCBIfam" id="NF041144">
    <property type="entry name" value="expansin_EXLX1"/>
    <property type="match status" value="1"/>
</dbReference>
<dbReference type="InterPro" id="IPR036749">
    <property type="entry name" value="Expansin_CBD_sf"/>
</dbReference>
<organism evidence="4 5">
    <name type="scientific">Puccinia graminis f. sp. tritici</name>
    <dbReference type="NCBI Taxonomy" id="56615"/>
    <lineage>
        <taxon>Eukaryota</taxon>
        <taxon>Fungi</taxon>
        <taxon>Dikarya</taxon>
        <taxon>Basidiomycota</taxon>
        <taxon>Pucciniomycotina</taxon>
        <taxon>Pucciniomycetes</taxon>
        <taxon>Pucciniales</taxon>
        <taxon>Pucciniaceae</taxon>
        <taxon>Puccinia</taxon>
    </lineage>
</organism>
<dbReference type="Gene3D" id="2.40.40.10">
    <property type="entry name" value="RlpA-like domain"/>
    <property type="match status" value="1"/>
</dbReference>
<dbReference type="SUPFAM" id="SSF50685">
    <property type="entry name" value="Barwin-like endoglucanases"/>
    <property type="match status" value="1"/>
</dbReference>
<feature type="compositionally biased region" description="Basic residues" evidence="2">
    <location>
        <begin position="44"/>
        <end position="57"/>
    </location>
</feature>